<keyword evidence="3" id="KW-1185">Reference proteome</keyword>
<comment type="caution">
    <text evidence="2">The sequence shown here is derived from an EMBL/GenBank/DDBJ whole genome shotgun (WGS) entry which is preliminary data.</text>
</comment>
<sequence>MDLQNTLEATLKTHFQPVLPDQGFVNTLRTKLITPAPTFMEPQKNQHALWLVFVGLASGLALVWILGLFRKWSDK</sequence>
<keyword evidence="1" id="KW-0812">Transmembrane</keyword>
<feature type="transmembrane region" description="Helical" evidence="1">
    <location>
        <begin position="48"/>
        <end position="69"/>
    </location>
</feature>
<reference evidence="2 3" key="1">
    <citation type="submission" date="2015-07" db="EMBL/GenBank/DDBJ databases">
        <title>Genome sequence of Ornatilinea apprima DSM 23815.</title>
        <authorList>
            <person name="Hemp J."/>
            <person name="Ward L.M."/>
            <person name="Pace L.A."/>
            <person name="Fischer W.W."/>
        </authorList>
    </citation>
    <scope>NUCLEOTIDE SEQUENCE [LARGE SCALE GENOMIC DNA]</scope>
    <source>
        <strain evidence="2 3">P3M-1</strain>
    </source>
</reference>
<evidence type="ECO:0000313" key="2">
    <source>
        <dbReference type="EMBL" id="KPL77897.1"/>
    </source>
</evidence>
<proteinExistence type="predicted"/>
<dbReference type="AlphaFoldDB" id="A0A0P6XRL5"/>
<keyword evidence="1" id="KW-1133">Transmembrane helix</keyword>
<keyword evidence="1" id="KW-0472">Membrane</keyword>
<dbReference type="STRING" id="1134406.ADN00_08480"/>
<name>A0A0P6XRL5_9CHLR</name>
<gene>
    <name evidence="2" type="ORF">ADN00_08480</name>
</gene>
<evidence type="ECO:0000313" key="3">
    <source>
        <dbReference type="Proteomes" id="UP000050417"/>
    </source>
</evidence>
<dbReference type="Proteomes" id="UP000050417">
    <property type="component" value="Unassembled WGS sequence"/>
</dbReference>
<accession>A0A0P6XRL5</accession>
<organism evidence="2 3">
    <name type="scientific">Ornatilinea apprima</name>
    <dbReference type="NCBI Taxonomy" id="1134406"/>
    <lineage>
        <taxon>Bacteria</taxon>
        <taxon>Bacillati</taxon>
        <taxon>Chloroflexota</taxon>
        <taxon>Anaerolineae</taxon>
        <taxon>Anaerolineales</taxon>
        <taxon>Anaerolineaceae</taxon>
        <taxon>Ornatilinea</taxon>
    </lineage>
</organism>
<protein>
    <submittedName>
        <fullName evidence="2">Uncharacterized protein</fullName>
    </submittedName>
</protein>
<dbReference type="EMBL" id="LGCL01000021">
    <property type="protein sequence ID" value="KPL77897.1"/>
    <property type="molecule type" value="Genomic_DNA"/>
</dbReference>
<evidence type="ECO:0000256" key="1">
    <source>
        <dbReference type="SAM" id="Phobius"/>
    </source>
</evidence>